<accession>A0A5B7G7W6</accession>
<evidence type="ECO:0008006" key="3">
    <source>
        <dbReference type="Google" id="ProtNLM"/>
    </source>
</evidence>
<evidence type="ECO:0000313" key="1">
    <source>
        <dbReference type="EMBL" id="MPC53657.1"/>
    </source>
</evidence>
<organism evidence="1 2">
    <name type="scientific">Portunus trituberculatus</name>
    <name type="common">Swimming crab</name>
    <name type="synonym">Neptunus trituberculatus</name>
    <dbReference type="NCBI Taxonomy" id="210409"/>
    <lineage>
        <taxon>Eukaryota</taxon>
        <taxon>Metazoa</taxon>
        <taxon>Ecdysozoa</taxon>
        <taxon>Arthropoda</taxon>
        <taxon>Crustacea</taxon>
        <taxon>Multicrustacea</taxon>
        <taxon>Malacostraca</taxon>
        <taxon>Eumalacostraca</taxon>
        <taxon>Eucarida</taxon>
        <taxon>Decapoda</taxon>
        <taxon>Pleocyemata</taxon>
        <taxon>Brachyura</taxon>
        <taxon>Eubrachyura</taxon>
        <taxon>Portunoidea</taxon>
        <taxon>Portunidae</taxon>
        <taxon>Portuninae</taxon>
        <taxon>Portunus</taxon>
    </lineage>
</organism>
<dbReference type="EMBL" id="VSRR010011788">
    <property type="protein sequence ID" value="MPC53657.1"/>
    <property type="molecule type" value="Genomic_DNA"/>
</dbReference>
<proteinExistence type="predicted"/>
<name>A0A5B7G7W6_PORTR</name>
<dbReference type="Proteomes" id="UP000324222">
    <property type="component" value="Unassembled WGS sequence"/>
</dbReference>
<sequence>MNVGAGHVHWRIGDGWSSSLVVGAVGCGGTIKSQKCCQPKDVVTPSGNMKQLGASKASDAIKVAGSINGHRVEVVVDIGAERTFVREGVLLERGVKRVREQLCRVTVPVKGPVWVRLAVGKVTECLPIFVAEMKDECLLDLYYLNRVGSVCRSPGR</sequence>
<dbReference type="AlphaFoldDB" id="A0A5B7G7W6"/>
<evidence type="ECO:0000313" key="2">
    <source>
        <dbReference type="Proteomes" id="UP000324222"/>
    </source>
</evidence>
<keyword evidence="2" id="KW-1185">Reference proteome</keyword>
<protein>
    <recommendedName>
        <fullName evidence="3">Peptidase A2 domain-containing protein</fullName>
    </recommendedName>
</protein>
<comment type="caution">
    <text evidence="1">The sequence shown here is derived from an EMBL/GenBank/DDBJ whole genome shotgun (WGS) entry which is preliminary data.</text>
</comment>
<reference evidence="1 2" key="1">
    <citation type="submission" date="2019-05" db="EMBL/GenBank/DDBJ databases">
        <title>Another draft genome of Portunus trituberculatus and its Hox gene families provides insights of decapod evolution.</title>
        <authorList>
            <person name="Jeong J.-H."/>
            <person name="Song I."/>
            <person name="Kim S."/>
            <person name="Choi T."/>
            <person name="Kim D."/>
            <person name="Ryu S."/>
            <person name="Kim W."/>
        </authorList>
    </citation>
    <scope>NUCLEOTIDE SEQUENCE [LARGE SCALE GENOMIC DNA]</scope>
    <source>
        <tissue evidence="1">Muscle</tissue>
    </source>
</reference>
<gene>
    <name evidence="1" type="ORF">E2C01_047555</name>
</gene>